<keyword evidence="3" id="KW-1185">Reference proteome</keyword>
<sequence>MSNLSELLNIRNKNHSDSLNTDHKTFNFASSSDILSRVQAFLPQIQQANEQLQSEDVSKLNIENVNENEEQYIEMNLGLGVYDVKKDGEDDSDSEEEEEEEEEKEKTIKLPSSQPIPDKKPTIELMDDMEKHEMKFQFFIVKTEDCKVVEK</sequence>
<dbReference type="EMBL" id="CH476734">
    <property type="protein sequence ID" value="EIE80602.1"/>
    <property type="molecule type" value="Genomic_DNA"/>
</dbReference>
<dbReference type="GeneID" id="93612278"/>
<evidence type="ECO:0000313" key="3">
    <source>
        <dbReference type="Proteomes" id="UP000009138"/>
    </source>
</evidence>
<reference evidence="2 3" key="1">
    <citation type="journal article" date="2009" name="PLoS Genet.">
        <title>Genomic analysis of the basal lineage fungus Rhizopus oryzae reveals a whole-genome duplication.</title>
        <authorList>
            <person name="Ma L.-J."/>
            <person name="Ibrahim A.S."/>
            <person name="Skory C."/>
            <person name="Grabherr M.G."/>
            <person name="Burger G."/>
            <person name="Butler M."/>
            <person name="Elias M."/>
            <person name="Idnurm A."/>
            <person name="Lang B.F."/>
            <person name="Sone T."/>
            <person name="Abe A."/>
            <person name="Calvo S.E."/>
            <person name="Corrochano L.M."/>
            <person name="Engels R."/>
            <person name="Fu J."/>
            <person name="Hansberg W."/>
            <person name="Kim J.-M."/>
            <person name="Kodira C.D."/>
            <person name="Koehrsen M.J."/>
            <person name="Liu B."/>
            <person name="Miranda-Saavedra D."/>
            <person name="O'Leary S."/>
            <person name="Ortiz-Castellanos L."/>
            <person name="Poulter R."/>
            <person name="Rodriguez-Romero J."/>
            <person name="Ruiz-Herrera J."/>
            <person name="Shen Y.-Q."/>
            <person name="Zeng Q."/>
            <person name="Galagan J."/>
            <person name="Birren B.W."/>
            <person name="Cuomo C.A."/>
            <person name="Wickes B.L."/>
        </authorList>
    </citation>
    <scope>NUCLEOTIDE SEQUENCE [LARGE SCALE GENOMIC DNA]</scope>
    <source>
        <strain evidence="3">RA 99-880 / ATCC MYA-4621 / FGSC 9543 / NRRL 43880</strain>
    </source>
</reference>
<feature type="region of interest" description="Disordered" evidence="1">
    <location>
        <begin position="83"/>
        <end position="121"/>
    </location>
</feature>
<dbReference type="Pfam" id="PF15370">
    <property type="entry name" value="NOPCHAP1"/>
    <property type="match status" value="1"/>
</dbReference>
<dbReference type="VEuPathDB" id="FungiDB:RO3G_05307"/>
<dbReference type="GO" id="GO:0062064">
    <property type="term" value="F:box C/D methylation guide snoRNP complex binding"/>
    <property type="evidence" value="ECO:0007669"/>
    <property type="project" value="TreeGrafter"/>
</dbReference>
<proteinExistence type="predicted"/>
<evidence type="ECO:0000313" key="2">
    <source>
        <dbReference type="EMBL" id="EIE80602.1"/>
    </source>
</evidence>
<dbReference type="OMA" id="DRNKQTH"/>
<evidence type="ECO:0000256" key="1">
    <source>
        <dbReference type="SAM" id="MobiDB-lite"/>
    </source>
</evidence>
<dbReference type="RefSeq" id="XP_067515998.1">
    <property type="nucleotide sequence ID" value="XM_067659897.1"/>
</dbReference>
<dbReference type="AlphaFoldDB" id="I1BWM2"/>
<protein>
    <submittedName>
        <fullName evidence="2">Uncharacterized protein</fullName>
    </submittedName>
</protein>
<dbReference type="PANTHER" id="PTHR28674">
    <property type="entry name" value="SIMILAR TO DNA SEGMENT, CHR 10, WAYNE STATE UNIVERSITY 102,-EXPRESSED"/>
    <property type="match status" value="1"/>
</dbReference>
<accession>I1BWM2</accession>
<feature type="compositionally biased region" description="Acidic residues" evidence="1">
    <location>
        <begin position="89"/>
        <end position="103"/>
    </location>
</feature>
<name>I1BWM2_RHIO9</name>
<gene>
    <name evidence="2" type="ORF">RO3G_05307</name>
</gene>
<dbReference type="GO" id="GO:0000492">
    <property type="term" value="P:box C/D snoRNP assembly"/>
    <property type="evidence" value="ECO:0007669"/>
    <property type="project" value="InterPro"/>
</dbReference>
<organism evidence="2 3">
    <name type="scientific">Rhizopus delemar (strain RA 99-880 / ATCC MYA-4621 / FGSC 9543 / NRRL 43880)</name>
    <name type="common">Mucormycosis agent</name>
    <name type="synonym">Rhizopus arrhizus var. delemar</name>
    <dbReference type="NCBI Taxonomy" id="246409"/>
    <lineage>
        <taxon>Eukaryota</taxon>
        <taxon>Fungi</taxon>
        <taxon>Fungi incertae sedis</taxon>
        <taxon>Mucoromycota</taxon>
        <taxon>Mucoromycotina</taxon>
        <taxon>Mucoromycetes</taxon>
        <taxon>Mucorales</taxon>
        <taxon>Mucorineae</taxon>
        <taxon>Rhizopodaceae</taxon>
        <taxon>Rhizopus</taxon>
    </lineage>
</organism>
<dbReference type="STRING" id="246409.I1BWM2"/>
<dbReference type="InterPro" id="IPR027921">
    <property type="entry name" value="NOPCHAP1"/>
</dbReference>
<dbReference type="Proteomes" id="UP000009138">
    <property type="component" value="Unassembled WGS sequence"/>
</dbReference>
<dbReference type="eggNOG" id="ENOG502SBR7">
    <property type="taxonomic scope" value="Eukaryota"/>
</dbReference>
<dbReference type="OrthoDB" id="1112980at2759"/>
<dbReference type="PANTHER" id="PTHR28674:SF1">
    <property type="entry name" value="NOP PROTEIN CHAPERONE 1"/>
    <property type="match status" value="1"/>
</dbReference>
<dbReference type="InParanoid" id="I1BWM2"/>